<dbReference type="EC" id="2.5.1.-" evidence="2"/>
<dbReference type="GO" id="GO:0008834">
    <property type="term" value="F:ditrans,polycis-undecaprenyl-diphosphate synthase [(2E,6E)-farnesyl-diphosphate specific] activity"/>
    <property type="evidence" value="ECO:0007669"/>
    <property type="project" value="TreeGrafter"/>
</dbReference>
<dbReference type="GO" id="GO:0005829">
    <property type="term" value="C:cytosol"/>
    <property type="evidence" value="ECO:0007669"/>
    <property type="project" value="TreeGrafter"/>
</dbReference>
<comment type="cofactor">
    <cofactor evidence="2">
        <name>Mg(2+)</name>
        <dbReference type="ChEBI" id="CHEBI:18420"/>
    </cofactor>
    <text evidence="2">Binds 2 magnesium ions per subunit.</text>
</comment>
<dbReference type="EnsemblBacteria" id="ABF42137">
    <property type="protein sequence ID" value="ABF42137"/>
    <property type="gene ID" value="Acid345_3136"/>
</dbReference>
<feature type="binding site" evidence="2">
    <location>
        <position position="76"/>
    </location>
    <ligand>
        <name>substrate</name>
    </ligand>
</feature>
<sequence length="256" mass="28435">MQSAFMRNNFAVQSESGLHVAIIMDGNGRWATQRGLPRAAGHRAGVAAVRRTVEHAPDFGVRRLTVYAFSADNWRRPSAEVQSIFWLIRAYLRIECERLRSAGVRLEAIGRRDRIPKGLLSEIERVESITAANRKLELRVAVDYSSRDAIARACAGLPESASPKHVRAALDASLSAGHGDVDLLIRTGGEKRLSDFLLWESAYAEFHFTPCMWPDFQPADLDAAINAFRARERRFGSVPAIASVPALQIGGTRWLR</sequence>
<feature type="active site" evidence="2">
    <location>
        <position position="25"/>
    </location>
</feature>
<feature type="active site" description="Proton acceptor" evidence="2">
    <location>
        <position position="73"/>
    </location>
</feature>
<feature type="binding site" evidence="2">
    <location>
        <position position="38"/>
    </location>
    <ligand>
        <name>substrate</name>
    </ligand>
</feature>
<dbReference type="HOGENOM" id="CLU_038505_1_1_0"/>
<keyword evidence="1 2" id="KW-0808">Transferase</keyword>
<dbReference type="InterPro" id="IPR018520">
    <property type="entry name" value="UPP_synth-like_CS"/>
</dbReference>
<dbReference type="HAMAP" id="MF_01139">
    <property type="entry name" value="ISPT"/>
    <property type="match status" value="1"/>
</dbReference>
<evidence type="ECO:0000313" key="3">
    <source>
        <dbReference type="EMBL" id="ABF42137.1"/>
    </source>
</evidence>
<evidence type="ECO:0000313" key="4">
    <source>
        <dbReference type="Proteomes" id="UP000002432"/>
    </source>
</evidence>
<dbReference type="Proteomes" id="UP000002432">
    <property type="component" value="Chromosome"/>
</dbReference>
<proteinExistence type="inferred from homology"/>
<comment type="function">
    <text evidence="2">Catalyzes the condensation of isopentenyl diphosphate (IPP) with allylic pyrophosphates generating different type of terpenoids.</text>
</comment>
<accession>Q1ILW3</accession>
<feature type="binding site" evidence="2">
    <location>
        <begin position="70"/>
        <end position="72"/>
    </location>
    <ligand>
        <name>substrate</name>
    </ligand>
</feature>
<dbReference type="PROSITE" id="PS01066">
    <property type="entry name" value="UPP_SYNTHASE"/>
    <property type="match status" value="1"/>
</dbReference>
<dbReference type="NCBIfam" id="NF011412">
    <property type="entry name" value="PRK14839.1"/>
    <property type="match status" value="1"/>
</dbReference>
<dbReference type="CDD" id="cd00475">
    <property type="entry name" value="Cis_IPPS"/>
    <property type="match status" value="1"/>
</dbReference>
<feature type="binding site" evidence="2">
    <location>
        <position position="30"/>
    </location>
    <ligand>
        <name>substrate</name>
    </ligand>
</feature>
<feature type="binding site" evidence="2">
    <location>
        <position position="186"/>
    </location>
    <ligand>
        <name>substrate</name>
    </ligand>
</feature>
<dbReference type="PANTHER" id="PTHR10291:SF0">
    <property type="entry name" value="DEHYDRODOLICHYL DIPHOSPHATE SYNTHASE 2"/>
    <property type="match status" value="1"/>
</dbReference>
<dbReference type="STRING" id="204669.Acid345_3136"/>
<dbReference type="SUPFAM" id="SSF64005">
    <property type="entry name" value="Undecaprenyl diphosphate synthase"/>
    <property type="match status" value="1"/>
</dbReference>
<name>Q1ILW3_KORVE</name>
<comment type="subunit">
    <text evidence="2">Homodimer.</text>
</comment>
<dbReference type="NCBIfam" id="TIGR00055">
    <property type="entry name" value="uppS"/>
    <property type="match status" value="1"/>
</dbReference>
<dbReference type="Pfam" id="PF01255">
    <property type="entry name" value="Prenyltransf"/>
    <property type="match status" value="1"/>
</dbReference>
<keyword evidence="2" id="KW-0460">Magnesium</keyword>
<comment type="similarity">
    <text evidence="2">Belongs to the UPP synthase family.</text>
</comment>
<evidence type="ECO:0000256" key="2">
    <source>
        <dbReference type="HAMAP-Rule" id="MF_01139"/>
    </source>
</evidence>
<dbReference type="GO" id="GO:0016094">
    <property type="term" value="P:polyprenol biosynthetic process"/>
    <property type="evidence" value="ECO:0007669"/>
    <property type="project" value="TreeGrafter"/>
</dbReference>
<dbReference type="eggNOG" id="COG0020">
    <property type="taxonomic scope" value="Bacteria"/>
</dbReference>
<dbReference type="InterPro" id="IPR001441">
    <property type="entry name" value="UPP_synth-like"/>
</dbReference>
<feature type="binding site" evidence="2">
    <location>
        <begin position="192"/>
        <end position="194"/>
    </location>
    <ligand>
        <name>substrate</name>
    </ligand>
</feature>
<evidence type="ECO:0000256" key="1">
    <source>
        <dbReference type="ARBA" id="ARBA00022679"/>
    </source>
</evidence>
<organism evidence="3 4">
    <name type="scientific">Koribacter versatilis (strain Ellin345)</name>
    <dbReference type="NCBI Taxonomy" id="204669"/>
    <lineage>
        <taxon>Bacteria</taxon>
        <taxon>Pseudomonadati</taxon>
        <taxon>Acidobacteriota</taxon>
        <taxon>Terriglobia</taxon>
        <taxon>Terriglobales</taxon>
        <taxon>Candidatus Korobacteraceae</taxon>
        <taxon>Candidatus Korobacter</taxon>
    </lineage>
</organism>
<feature type="binding site" evidence="2">
    <location>
        <position position="74"/>
    </location>
    <ligand>
        <name>substrate</name>
    </ligand>
</feature>
<dbReference type="PANTHER" id="PTHR10291">
    <property type="entry name" value="DEHYDRODOLICHYL DIPHOSPHATE SYNTHASE FAMILY MEMBER"/>
    <property type="match status" value="1"/>
</dbReference>
<feature type="binding site" evidence="2">
    <location>
        <position position="42"/>
    </location>
    <ligand>
        <name>substrate</name>
    </ligand>
</feature>
<gene>
    <name evidence="3" type="ordered locus">Acid345_3136</name>
</gene>
<protein>
    <recommendedName>
        <fullName evidence="2">Isoprenyl transferase</fullName>
        <ecNumber evidence="2">2.5.1.-</ecNumber>
    </recommendedName>
</protein>
<dbReference type="AlphaFoldDB" id="Q1ILW3"/>
<feature type="binding site" evidence="2">
    <location>
        <position position="25"/>
    </location>
    <ligand>
        <name>Mg(2+)</name>
        <dbReference type="ChEBI" id="CHEBI:18420"/>
    </ligand>
</feature>
<dbReference type="InterPro" id="IPR036424">
    <property type="entry name" value="UPP_synth-like_sf"/>
</dbReference>
<dbReference type="GO" id="GO:0000287">
    <property type="term" value="F:magnesium ion binding"/>
    <property type="evidence" value="ECO:0007669"/>
    <property type="project" value="UniProtKB-UniRule"/>
</dbReference>
<dbReference type="EMBL" id="CP000360">
    <property type="protein sequence ID" value="ABF42137.1"/>
    <property type="molecule type" value="Genomic_DNA"/>
</dbReference>
<keyword evidence="4" id="KW-1185">Reference proteome</keyword>
<dbReference type="Gene3D" id="3.40.1180.10">
    <property type="entry name" value="Decaprenyl diphosphate synthase-like"/>
    <property type="match status" value="1"/>
</dbReference>
<feature type="binding site" evidence="2">
    <location>
        <position position="205"/>
    </location>
    <ligand>
        <name>Mg(2+)</name>
        <dbReference type="ChEBI" id="CHEBI:18420"/>
    </ligand>
</feature>
<keyword evidence="2" id="KW-0479">Metal-binding</keyword>
<dbReference type="KEGG" id="aba:Acid345_3136"/>
<reference evidence="3 4" key="1">
    <citation type="journal article" date="2009" name="Appl. Environ. Microbiol.">
        <title>Three genomes from the phylum Acidobacteria provide insight into the lifestyles of these microorganisms in soils.</title>
        <authorList>
            <person name="Ward N.L."/>
            <person name="Challacombe J.F."/>
            <person name="Janssen P.H."/>
            <person name="Henrissat B."/>
            <person name="Coutinho P.M."/>
            <person name="Wu M."/>
            <person name="Xie G."/>
            <person name="Haft D.H."/>
            <person name="Sait M."/>
            <person name="Badger J."/>
            <person name="Barabote R.D."/>
            <person name="Bradley B."/>
            <person name="Brettin T.S."/>
            <person name="Brinkac L.M."/>
            <person name="Bruce D."/>
            <person name="Creasy T."/>
            <person name="Daugherty S.C."/>
            <person name="Davidsen T.M."/>
            <person name="DeBoy R.T."/>
            <person name="Detter J.C."/>
            <person name="Dodson R.J."/>
            <person name="Durkin A.S."/>
            <person name="Ganapathy A."/>
            <person name="Gwinn-Giglio M."/>
            <person name="Han C.S."/>
            <person name="Khouri H."/>
            <person name="Kiss H."/>
            <person name="Kothari S.P."/>
            <person name="Madupu R."/>
            <person name="Nelson K.E."/>
            <person name="Nelson W.C."/>
            <person name="Paulsen I."/>
            <person name="Penn K."/>
            <person name="Ren Q."/>
            <person name="Rosovitz M.J."/>
            <person name="Selengut J.D."/>
            <person name="Shrivastava S."/>
            <person name="Sullivan S.A."/>
            <person name="Tapia R."/>
            <person name="Thompson L.S."/>
            <person name="Watkins K.L."/>
            <person name="Yang Q."/>
            <person name="Yu C."/>
            <person name="Zafar N."/>
            <person name="Zhou L."/>
            <person name="Kuske C.R."/>
        </authorList>
    </citation>
    <scope>NUCLEOTIDE SEQUENCE [LARGE SCALE GENOMIC DNA]</scope>
    <source>
        <strain evidence="3 4">Ellin345</strain>
    </source>
</reference>
<feature type="binding site" evidence="2">
    <location>
        <begin position="26"/>
        <end position="29"/>
    </location>
    <ligand>
        <name>substrate</name>
    </ligand>
</feature>